<organism evidence="1">
    <name type="scientific">Angiostrongylus costaricensis</name>
    <name type="common">Nematode worm</name>
    <dbReference type="NCBI Taxonomy" id="334426"/>
    <lineage>
        <taxon>Eukaryota</taxon>
        <taxon>Metazoa</taxon>
        <taxon>Ecdysozoa</taxon>
        <taxon>Nematoda</taxon>
        <taxon>Chromadorea</taxon>
        <taxon>Rhabditida</taxon>
        <taxon>Rhabditina</taxon>
        <taxon>Rhabditomorpha</taxon>
        <taxon>Strongyloidea</taxon>
        <taxon>Metastrongylidae</taxon>
        <taxon>Angiostrongylus</taxon>
    </lineage>
</organism>
<dbReference type="PANTHER" id="PTHR39385:SF3">
    <property type="entry name" value="ELRR (EXTRACELLULAR LEUCINE-RICH REPEAT) ONLY"/>
    <property type="match status" value="1"/>
</dbReference>
<dbReference type="PANTHER" id="PTHR39385">
    <property type="entry name" value="PROTEIN CBG20422"/>
    <property type="match status" value="1"/>
</dbReference>
<name>A0A158PI75_ANGCS</name>
<dbReference type="InterPro" id="IPR032675">
    <property type="entry name" value="LRR_dom_sf"/>
</dbReference>
<accession>A0A158PI75</accession>
<dbReference type="AlphaFoldDB" id="A0A158PI75"/>
<dbReference type="WBParaSite" id="ACOC_0000725501-mRNA-1">
    <property type="protein sequence ID" value="ACOC_0000725501-mRNA-1"/>
    <property type="gene ID" value="ACOC_0000725501"/>
</dbReference>
<dbReference type="OMA" id="WFSAQFK"/>
<reference evidence="1" key="1">
    <citation type="submission" date="2016-04" db="UniProtKB">
        <authorList>
            <consortium name="WormBaseParasite"/>
        </authorList>
    </citation>
    <scope>IDENTIFICATION</scope>
</reference>
<sequence length="190" mass="22126">LTNGCLVLVSSRLLPCLDDCICEQTEDHPLIRCENGDRQRIEIPSKVMSGYQYLAFTCNDLRELPHVALLKAAFPDIQGIDIQGNPLFNCSSLGNIRQEIAILTDCDADTTPITCNVDCDWKCRTLNKLRDLWKKLKKTFLSRMKEWGAEEVILRYFFKIRFGKHKRFHEFIFMSRCKLFKSFCFCCPRN</sequence>
<protein>
    <submittedName>
        <fullName evidence="1">LRRCT domain-containing protein</fullName>
    </submittedName>
</protein>
<proteinExistence type="predicted"/>
<evidence type="ECO:0000313" key="1">
    <source>
        <dbReference type="WBParaSite" id="ACOC_0000725501-mRNA-1"/>
    </source>
</evidence>
<dbReference type="Gene3D" id="3.80.10.10">
    <property type="entry name" value="Ribonuclease Inhibitor"/>
    <property type="match status" value="1"/>
</dbReference>